<evidence type="ECO:0000313" key="2">
    <source>
        <dbReference type="EMBL" id="KAJ9599391.1"/>
    </source>
</evidence>
<organism evidence="2 3">
    <name type="scientific">Diploptera punctata</name>
    <name type="common">Pacific beetle cockroach</name>
    <dbReference type="NCBI Taxonomy" id="6984"/>
    <lineage>
        <taxon>Eukaryota</taxon>
        <taxon>Metazoa</taxon>
        <taxon>Ecdysozoa</taxon>
        <taxon>Arthropoda</taxon>
        <taxon>Hexapoda</taxon>
        <taxon>Insecta</taxon>
        <taxon>Pterygota</taxon>
        <taxon>Neoptera</taxon>
        <taxon>Polyneoptera</taxon>
        <taxon>Dictyoptera</taxon>
        <taxon>Blattodea</taxon>
        <taxon>Blaberoidea</taxon>
        <taxon>Blaberidae</taxon>
        <taxon>Diplopterinae</taxon>
        <taxon>Diploptera</taxon>
    </lineage>
</organism>
<feature type="non-terminal residue" evidence="2">
    <location>
        <position position="65"/>
    </location>
</feature>
<keyword evidence="3" id="KW-1185">Reference proteome</keyword>
<feature type="non-terminal residue" evidence="2">
    <location>
        <position position="1"/>
    </location>
</feature>
<proteinExistence type="predicted"/>
<gene>
    <name evidence="2" type="ORF">L9F63_010153</name>
</gene>
<reference evidence="2" key="2">
    <citation type="submission" date="2023-05" db="EMBL/GenBank/DDBJ databases">
        <authorList>
            <person name="Fouks B."/>
        </authorList>
    </citation>
    <scope>NUCLEOTIDE SEQUENCE</scope>
    <source>
        <strain evidence="2">Stay&amp;Tobe</strain>
        <tissue evidence="2">Testes</tissue>
    </source>
</reference>
<feature type="chain" id="PRO_5042274987" evidence="1">
    <location>
        <begin position="16"/>
        <end position="65"/>
    </location>
</feature>
<name>A0AAD8AHZ4_DIPPU</name>
<dbReference type="Proteomes" id="UP001233999">
    <property type="component" value="Unassembled WGS sequence"/>
</dbReference>
<dbReference type="EMBL" id="JASPKZ010000814">
    <property type="protein sequence ID" value="KAJ9599391.1"/>
    <property type="molecule type" value="Genomic_DNA"/>
</dbReference>
<evidence type="ECO:0000313" key="3">
    <source>
        <dbReference type="Proteomes" id="UP001233999"/>
    </source>
</evidence>
<dbReference type="AlphaFoldDB" id="A0AAD8AHZ4"/>
<comment type="caution">
    <text evidence="2">The sequence shown here is derived from an EMBL/GenBank/DDBJ whole genome shotgun (WGS) entry which is preliminary data.</text>
</comment>
<sequence length="65" mass="7561">LLALRLIILLHPTHTNMKGKFNNMRWRTNKLFQSGNPGAISGTIYHSGTRFRRRLNRSHSLIIFS</sequence>
<feature type="signal peptide" evidence="1">
    <location>
        <begin position="1"/>
        <end position="15"/>
    </location>
</feature>
<evidence type="ECO:0000256" key="1">
    <source>
        <dbReference type="SAM" id="SignalP"/>
    </source>
</evidence>
<accession>A0AAD8AHZ4</accession>
<protein>
    <submittedName>
        <fullName evidence="2">Uncharacterized protein</fullName>
    </submittedName>
</protein>
<keyword evidence="1" id="KW-0732">Signal</keyword>
<reference evidence="2" key="1">
    <citation type="journal article" date="2023" name="IScience">
        <title>Live-bearing cockroach genome reveals convergent evolutionary mechanisms linked to viviparity in insects and beyond.</title>
        <authorList>
            <person name="Fouks B."/>
            <person name="Harrison M.C."/>
            <person name="Mikhailova A.A."/>
            <person name="Marchal E."/>
            <person name="English S."/>
            <person name="Carruthers M."/>
            <person name="Jennings E.C."/>
            <person name="Chiamaka E.L."/>
            <person name="Frigard R.A."/>
            <person name="Pippel M."/>
            <person name="Attardo G.M."/>
            <person name="Benoit J.B."/>
            <person name="Bornberg-Bauer E."/>
            <person name="Tobe S.S."/>
        </authorList>
    </citation>
    <scope>NUCLEOTIDE SEQUENCE</scope>
    <source>
        <strain evidence="2">Stay&amp;Tobe</strain>
    </source>
</reference>